<name>A0A9X3S417_9ACTN</name>
<keyword evidence="3" id="KW-1185">Reference proteome</keyword>
<sequence length="545" mass="57737">MDRRSGGWMAAFLVLALMGIGAPAARAGTYDVYACDTPAGTFTNHSWDIKAASQFTTGTCSAPGGTMFLDANANRLYEPGENVSMTFSAPAGATIAEFRLQRFLFEFNPVDNDPARKKLYDLGQLGSVPFELTGQQDPAVQAGLSDRWYAGGEAWQTVDPVVTRGSFAALAGYKGDATFLRYTVGCHTTPCTLWTNGAGAAGSILAQIFSATVTVNDPTKPEIGRVVPAGLAAGGFVGGDEPLAFDARDNSGIKSAQLVDVTSGASEIVIGSREFACDYSYPAPCPQATGAEITPSGLPAGNRLLQLRVTDAGGNTAASAAFGVLVSGAANGSPPDPSAKLTATFARNRRKSIDVAYGGRASVRGRLTDAAGTPIAGATIQVLDRALSARTTYAPRLEVTTDADGRFGVLPGPGTARAIRFEYRFRKALSAPSAATRVELRVAAGASLRISPKRVRPRGTITISGRLRGLPLPRSGKVVDLQAFESGKWRTFDTARARKNARFTSRYRFLRAGSGASFLIRARIRRDDSYPYYLGYSPRVRVRVR</sequence>
<dbReference type="AlphaFoldDB" id="A0A9X3S417"/>
<protein>
    <submittedName>
        <fullName evidence="2">Carboxypeptidase-like regulatory domain-containing protein</fullName>
    </submittedName>
</protein>
<dbReference type="GO" id="GO:0004180">
    <property type="term" value="F:carboxypeptidase activity"/>
    <property type="evidence" value="ECO:0007669"/>
    <property type="project" value="UniProtKB-KW"/>
</dbReference>
<evidence type="ECO:0000313" key="3">
    <source>
        <dbReference type="Proteomes" id="UP001149140"/>
    </source>
</evidence>
<feature type="chain" id="PRO_5040877954" evidence="1">
    <location>
        <begin position="28"/>
        <end position="545"/>
    </location>
</feature>
<gene>
    <name evidence="2" type="ORF">OM076_20480</name>
</gene>
<dbReference type="InterPro" id="IPR008969">
    <property type="entry name" value="CarboxyPept-like_regulatory"/>
</dbReference>
<reference evidence="2" key="1">
    <citation type="submission" date="2022-10" db="EMBL/GenBank/DDBJ databases">
        <title>The WGS of Solirubrobacter ginsenosidimutans DSM 21036.</title>
        <authorList>
            <person name="Jiang Z."/>
        </authorList>
    </citation>
    <scope>NUCLEOTIDE SEQUENCE</scope>
    <source>
        <strain evidence="2">DSM 21036</strain>
    </source>
</reference>
<dbReference type="Gene3D" id="2.60.40.1120">
    <property type="entry name" value="Carboxypeptidase-like, regulatory domain"/>
    <property type="match status" value="1"/>
</dbReference>
<dbReference type="EMBL" id="JAPDOD010000020">
    <property type="protein sequence ID" value="MDA0162661.1"/>
    <property type="molecule type" value="Genomic_DNA"/>
</dbReference>
<keyword evidence="1" id="KW-0732">Signal</keyword>
<keyword evidence="2" id="KW-0645">Protease</keyword>
<feature type="signal peptide" evidence="1">
    <location>
        <begin position="1"/>
        <end position="27"/>
    </location>
</feature>
<keyword evidence="2" id="KW-0121">Carboxypeptidase</keyword>
<proteinExistence type="predicted"/>
<dbReference type="SUPFAM" id="SSF49464">
    <property type="entry name" value="Carboxypeptidase regulatory domain-like"/>
    <property type="match status" value="1"/>
</dbReference>
<keyword evidence="2" id="KW-0378">Hydrolase</keyword>
<dbReference type="RefSeq" id="WP_270041902.1">
    <property type="nucleotide sequence ID" value="NZ_JAPDOD010000020.1"/>
</dbReference>
<comment type="caution">
    <text evidence="2">The sequence shown here is derived from an EMBL/GenBank/DDBJ whole genome shotgun (WGS) entry which is preliminary data.</text>
</comment>
<accession>A0A9X3S417</accession>
<evidence type="ECO:0000256" key="1">
    <source>
        <dbReference type="SAM" id="SignalP"/>
    </source>
</evidence>
<dbReference type="Proteomes" id="UP001149140">
    <property type="component" value="Unassembled WGS sequence"/>
</dbReference>
<evidence type="ECO:0000313" key="2">
    <source>
        <dbReference type="EMBL" id="MDA0162661.1"/>
    </source>
</evidence>
<organism evidence="2 3">
    <name type="scientific">Solirubrobacter ginsenosidimutans</name>
    <dbReference type="NCBI Taxonomy" id="490573"/>
    <lineage>
        <taxon>Bacteria</taxon>
        <taxon>Bacillati</taxon>
        <taxon>Actinomycetota</taxon>
        <taxon>Thermoleophilia</taxon>
        <taxon>Solirubrobacterales</taxon>
        <taxon>Solirubrobacteraceae</taxon>
        <taxon>Solirubrobacter</taxon>
    </lineage>
</organism>